<accession>L8WHS3</accession>
<organism evidence="1 2">
    <name type="scientific">Thanatephorus cucumeris (strain AG1-IA)</name>
    <name type="common">Rice sheath blight fungus</name>
    <name type="synonym">Rhizoctonia solani</name>
    <dbReference type="NCBI Taxonomy" id="983506"/>
    <lineage>
        <taxon>Eukaryota</taxon>
        <taxon>Fungi</taxon>
        <taxon>Dikarya</taxon>
        <taxon>Basidiomycota</taxon>
        <taxon>Agaricomycotina</taxon>
        <taxon>Agaricomycetes</taxon>
        <taxon>Cantharellales</taxon>
        <taxon>Ceratobasidiaceae</taxon>
        <taxon>Rhizoctonia</taxon>
        <taxon>Rhizoctonia solani AG-1</taxon>
    </lineage>
</organism>
<dbReference type="Proteomes" id="UP000011668">
    <property type="component" value="Unassembled WGS sequence"/>
</dbReference>
<proteinExistence type="predicted"/>
<comment type="caution">
    <text evidence="1">The sequence shown here is derived from an EMBL/GenBank/DDBJ whole genome shotgun (WGS) entry which is preliminary data.</text>
</comment>
<reference evidence="1 2" key="1">
    <citation type="journal article" date="2013" name="Nat. Commun.">
        <title>The evolution and pathogenic mechanisms of the rice sheath blight pathogen.</title>
        <authorList>
            <person name="Zheng A."/>
            <person name="Lin R."/>
            <person name="Xu L."/>
            <person name="Qin P."/>
            <person name="Tang C."/>
            <person name="Ai P."/>
            <person name="Zhang D."/>
            <person name="Liu Y."/>
            <person name="Sun Z."/>
            <person name="Feng H."/>
            <person name="Wang Y."/>
            <person name="Chen Y."/>
            <person name="Liang X."/>
            <person name="Fu R."/>
            <person name="Li Q."/>
            <person name="Zhang J."/>
            <person name="Yu X."/>
            <person name="Xie Z."/>
            <person name="Ding L."/>
            <person name="Guan P."/>
            <person name="Tang J."/>
            <person name="Liang Y."/>
            <person name="Wang S."/>
            <person name="Deng Q."/>
            <person name="Li S."/>
            <person name="Zhu J."/>
            <person name="Wang L."/>
            <person name="Liu H."/>
            <person name="Li P."/>
        </authorList>
    </citation>
    <scope>NUCLEOTIDE SEQUENCE [LARGE SCALE GENOMIC DNA]</scope>
    <source>
        <strain evidence="2">AG-1 IA</strain>
    </source>
</reference>
<sequence length="77" mass="8731">MRLEDLVKPHSEALVSMIGSNDPGLMQDSWELLDILLREGITTCKEARIVYKTIKEWPLASLGKAKITERCRFAASR</sequence>
<protein>
    <submittedName>
        <fullName evidence="1">Uncharacterized protein</fullName>
    </submittedName>
</protein>
<evidence type="ECO:0000313" key="2">
    <source>
        <dbReference type="Proteomes" id="UP000011668"/>
    </source>
</evidence>
<keyword evidence="2" id="KW-1185">Reference proteome</keyword>
<dbReference type="AlphaFoldDB" id="L8WHS3"/>
<evidence type="ECO:0000313" key="1">
    <source>
        <dbReference type="EMBL" id="ELU37495.1"/>
    </source>
</evidence>
<gene>
    <name evidence="1" type="ORF">AG1IA_08476</name>
</gene>
<dbReference type="EMBL" id="AFRT01002595">
    <property type="protein sequence ID" value="ELU37495.1"/>
    <property type="molecule type" value="Genomic_DNA"/>
</dbReference>
<dbReference type="HOGENOM" id="CLU_2639806_0_0_1"/>
<name>L8WHS3_THACA</name>